<organism evidence="1 2">
    <name type="scientific">Botryobasidium botryosum (strain FD-172 SS1)</name>
    <dbReference type="NCBI Taxonomy" id="930990"/>
    <lineage>
        <taxon>Eukaryota</taxon>
        <taxon>Fungi</taxon>
        <taxon>Dikarya</taxon>
        <taxon>Basidiomycota</taxon>
        <taxon>Agaricomycotina</taxon>
        <taxon>Agaricomycetes</taxon>
        <taxon>Cantharellales</taxon>
        <taxon>Botryobasidiaceae</taxon>
        <taxon>Botryobasidium</taxon>
    </lineage>
</organism>
<proteinExistence type="predicted"/>
<name>A0A067MGS6_BOTB1</name>
<dbReference type="AlphaFoldDB" id="A0A067MGS6"/>
<dbReference type="Proteomes" id="UP000027195">
    <property type="component" value="Unassembled WGS sequence"/>
</dbReference>
<dbReference type="OrthoDB" id="2755069at2759"/>
<evidence type="ECO:0000313" key="1">
    <source>
        <dbReference type="EMBL" id="KDQ11092.1"/>
    </source>
</evidence>
<protein>
    <submittedName>
        <fullName evidence="1">Uncharacterized protein</fullName>
    </submittedName>
</protein>
<dbReference type="EMBL" id="KL198061">
    <property type="protein sequence ID" value="KDQ11092.1"/>
    <property type="molecule type" value="Genomic_DNA"/>
</dbReference>
<keyword evidence="2" id="KW-1185">Reference proteome</keyword>
<evidence type="ECO:0000313" key="2">
    <source>
        <dbReference type="Proteomes" id="UP000027195"/>
    </source>
</evidence>
<accession>A0A067MGS6</accession>
<gene>
    <name evidence="1" type="ORF">BOTBODRAFT_465630</name>
</gene>
<reference evidence="2" key="1">
    <citation type="journal article" date="2014" name="Proc. Natl. Acad. Sci. U.S.A.">
        <title>Extensive sampling of basidiomycete genomes demonstrates inadequacy of the white-rot/brown-rot paradigm for wood decay fungi.</title>
        <authorList>
            <person name="Riley R."/>
            <person name="Salamov A.A."/>
            <person name="Brown D.W."/>
            <person name="Nagy L.G."/>
            <person name="Floudas D."/>
            <person name="Held B.W."/>
            <person name="Levasseur A."/>
            <person name="Lombard V."/>
            <person name="Morin E."/>
            <person name="Otillar R."/>
            <person name="Lindquist E.A."/>
            <person name="Sun H."/>
            <person name="LaButti K.M."/>
            <person name="Schmutz J."/>
            <person name="Jabbour D."/>
            <person name="Luo H."/>
            <person name="Baker S.E."/>
            <person name="Pisabarro A.G."/>
            <person name="Walton J.D."/>
            <person name="Blanchette R.A."/>
            <person name="Henrissat B."/>
            <person name="Martin F."/>
            <person name="Cullen D."/>
            <person name="Hibbett D.S."/>
            <person name="Grigoriev I.V."/>
        </authorList>
    </citation>
    <scope>NUCLEOTIDE SEQUENCE [LARGE SCALE GENOMIC DNA]</scope>
    <source>
        <strain evidence="2">FD-172 SS1</strain>
    </source>
</reference>
<dbReference type="HOGENOM" id="CLU_1408531_0_0_1"/>
<sequence>MRIKELIARATQAEQALTQHIQQSAAATAVGAANGTANVGDGFSLQNAMGLVNDRAQYKAIQRVIKTLVNRADIPPTIHFRHIHLITLGKIHRIRQPYLACFQHNWVTNKFIVMHLKSPRKTTRRHRRAEQALEEELTAASSGLGAGHRALVQGAAVAVVRARTTENGPIDVASAVSVIASLLCPLTSPYATV</sequence>
<dbReference type="STRING" id="930990.A0A067MGS6"/>
<dbReference type="InParanoid" id="A0A067MGS6"/>